<gene>
    <name evidence="1" type="ORF">BN437_0962</name>
</gene>
<dbReference type="RefSeq" id="WP_004156213.1">
    <property type="nucleotide sequence ID" value="NZ_BAYW01000006.1"/>
</dbReference>
<dbReference type="Pfam" id="PF05643">
    <property type="entry name" value="GNA1162-like"/>
    <property type="match status" value="1"/>
</dbReference>
<organism evidence="1 2">
    <name type="scientific">Erwinia amylovora NBRC 12687 = CFBP 1232</name>
    <dbReference type="NCBI Taxonomy" id="1219359"/>
    <lineage>
        <taxon>Bacteria</taxon>
        <taxon>Pseudomonadati</taxon>
        <taxon>Pseudomonadota</taxon>
        <taxon>Gammaproteobacteria</taxon>
        <taxon>Enterobacterales</taxon>
        <taxon>Erwiniaceae</taxon>
        <taxon>Erwinia</taxon>
    </lineage>
</organism>
<accession>A0A830ZTY5</accession>
<comment type="caution">
    <text evidence="1">The sequence shown here is derived from an EMBL/GenBank/DDBJ whole genome shotgun (WGS) entry which is preliminary data.</text>
</comment>
<dbReference type="EMBL" id="CAPB01000008">
    <property type="protein sequence ID" value="CCO92916.1"/>
    <property type="molecule type" value="Genomic_DNA"/>
</dbReference>
<dbReference type="InterPro" id="IPR008517">
    <property type="entry name" value="GNA1162-like"/>
</dbReference>
<protein>
    <submittedName>
        <fullName evidence="1">Putative lipoprotein</fullName>
    </submittedName>
</protein>
<proteinExistence type="predicted"/>
<evidence type="ECO:0000313" key="2">
    <source>
        <dbReference type="Proteomes" id="UP000013111"/>
    </source>
</evidence>
<reference evidence="1 2" key="1">
    <citation type="submission" date="2012-11" db="EMBL/GenBank/DDBJ databases">
        <authorList>
            <person name="Linke B."/>
        </authorList>
    </citation>
    <scope>NUCLEOTIDE SEQUENCE [LARGE SCALE GENOMIC DNA]</scope>
    <source>
        <strain evidence="2">CFBP 1232</strain>
    </source>
</reference>
<dbReference type="PROSITE" id="PS51257">
    <property type="entry name" value="PROKAR_LIPOPROTEIN"/>
    <property type="match status" value="1"/>
</dbReference>
<reference evidence="1 2" key="2">
    <citation type="submission" date="2013-04" db="EMBL/GenBank/DDBJ databases">
        <title>Comparative genomics of 12 strains of Erwinia amylovora identifies a pan-genome with a large conserved core and provides insights into host specificity.</title>
        <authorList>
            <person name="Mann R.A."/>
            <person name="Smits T.H.M."/>
            <person name="Buehlmann A."/>
            <person name="Blom J."/>
            <person name="Goesmann A."/>
            <person name="Frey J.E."/>
            <person name="Plummer K.M."/>
            <person name="Beer S.V."/>
            <person name="Luck J."/>
            <person name="Duffy B."/>
            <person name="Rodoni B."/>
        </authorList>
    </citation>
    <scope>NUCLEOTIDE SEQUENCE [LARGE SCALE GENOMIC DNA]</scope>
    <source>
        <strain evidence="2">CFBP 1232</strain>
    </source>
</reference>
<dbReference type="Proteomes" id="UP000013111">
    <property type="component" value="Unassembled WGS sequence"/>
</dbReference>
<keyword evidence="1" id="KW-0449">Lipoprotein</keyword>
<name>A0A830ZTY5_ERWAM</name>
<dbReference type="Gene3D" id="3.40.50.10610">
    <property type="entry name" value="ABC-type transport auxiliary lipoprotein component"/>
    <property type="match status" value="1"/>
</dbReference>
<sequence length="216" mass="22524">MKISTIVALASVLVLSGCASKKAPYDYSAFRASKPASIVVLPAKNSSPDINAAHSLVSVVTTPLAESGYYVFPVAVVEKTFEQNGLSSASDAQAVSSAKLHEIFNADAALYVDVLEYGTKFMLIDSVTQVGATARLVDLRSGKQIWSGAGFASDADNSNNNGIMAMLVTAAIKQISSNITDKSHDIAVITATNILTADGADGSILPGPRARLKTTR</sequence>
<dbReference type="AlphaFoldDB" id="A0A830ZTY5"/>
<evidence type="ECO:0000313" key="1">
    <source>
        <dbReference type="EMBL" id="CCO92916.1"/>
    </source>
</evidence>
<dbReference type="GeneID" id="97605254"/>